<feature type="transmembrane region" description="Helical" evidence="2">
    <location>
        <begin position="973"/>
        <end position="999"/>
    </location>
</feature>
<organism evidence="4 5">
    <name type="scientific">Cordyceps javanica</name>
    <dbReference type="NCBI Taxonomy" id="43265"/>
    <lineage>
        <taxon>Eukaryota</taxon>
        <taxon>Fungi</taxon>
        <taxon>Dikarya</taxon>
        <taxon>Ascomycota</taxon>
        <taxon>Pezizomycotina</taxon>
        <taxon>Sordariomycetes</taxon>
        <taxon>Hypocreomycetidae</taxon>
        <taxon>Hypocreales</taxon>
        <taxon>Cordycipitaceae</taxon>
        <taxon>Cordyceps</taxon>
    </lineage>
</organism>
<proteinExistence type="predicted"/>
<keyword evidence="2" id="KW-0812">Transmembrane</keyword>
<evidence type="ECO:0000313" key="5">
    <source>
        <dbReference type="Proteomes" id="UP000315783"/>
    </source>
</evidence>
<dbReference type="Proteomes" id="UP000315783">
    <property type="component" value="Unassembled WGS sequence"/>
</dbReference>
<keyword evidence="2" id="KW-1133">Transmembrane helix</keyword>
<keyword evidence="2" id="KW-0472">Membrane</keyword>
<keyword evidence="5" id="KW-1185">Reference proteome</keyword>
<comment type="caution">
    <text evidence="4">The sequence shown here is derived from an EMBL/GenBank/DDBJ whole genome shotgun (WGS) entry which is preliminary data.</text>
</comment>
<feature type="signal peptide" evidence="3">
    <location>
        <begin position="1"/>
        <end position="29"/>
    </location>
</feature>
<reference evidence="4 5" key="1">
    <citation type="journal article" date="2019" name="Appl. Microbiol. Biotechnol.">
        <title>Genome sequence of Isaria javanica and comparative genome analysis insights into family S53 peptidase evolution in fungal entomopathogens.</title>
        <authorList>
            <person name="Lin R."/>
            <person name="Zhang X."/>
            <person name="Xin B."/>
            <person name="Zou M."/>
            <person name="Gao Y."/>
            <person name="Qin F."/>
            <person name="Hu Q."/>
            <person name="Xie B."/>
            <person name="Cheng X."/>
        </authorList>
    </citation>
    <scope>NUCLEOTIDE SEQUENCE [LARGE SCALE GENOMIC DNA]</scope>
    <source>
        <strain evidence="4 5">IJ1G</strain>
    </source>
</reference>
<feature type="transmembrane region" description="Helical" evidence="2">
    <location>
        <begin position="1106"/>
        <end position="1134"/>
    </location>
</feature>
<feature type="transmembrane region" description="Helical" evidence="2">
    <location>
        <begin position="1146"/>
        <end position="1167"/>
    </location>
</feature>
<dbReference type="AlphaFoldDB" id="A0A545VMB5"/>
<feature type="region of interest" description="Disordered" evidence="1">
    <location>
        <begin position="146"/>
        <end position="167"/>
    </location>
</feature>
<sequence>MGYITFQRAANLLVCGLCLLLGVVQATLARETSSHNVLDDLSGVESLAQFPQVRDVQLRRTYMALVSMFSDASREAARKYGVSELRMLSNDLDSHIQSVNDNTNEPHRLELKRSTARARSSNDDEGQESILARFLSALAEPEQQILESSDAGDRTEPTADRSASLERRLFGFGKGDGDAGKKEGPISAFMSNIANGAFEKLLKGTASGLAGAGFFGGVGVGEGAAQALNLTTAARSKSTGEQVAQANGMKSSGLNPIIQNAAVGLTATALKAVVDNQALQLPPIAALAASLGQGVGNGGAMGLGLTKRNLSPPLNGSGLVDGIGALGFGATQALTANLNLTGGLGALLPAAGLDLGRVALSAGSGIGTGAARGLKLSKEELGPPAPASNADLPGIAGTFAFGLSNALTDSLNVSGQSLAAMLPPIDFTSAALSVGDGIGAGAAQGLKLAQNDTSGGFGATSGPSAAPSMADLPKIAGALAFGASKSLTGSLNTSGASLSSILPADLDIGGVVLSAGRGLGGGASAGLGLAAAPNGISSRAVPNPLADVAGLVEKFTFGLGNSFTDKINLTSQASKFGAALPSVDLGATVLSAGSGLGLGLAKGLDLAPKDAVPPPAPKSLKDIPQLAGTFAFGLSDALSSKLNISQLTGDLTKNAGGLVAKFAAPVASGLGKGIGSGAAVGLGLQSGPPGATSQNKEATKDGEIDAEGLAQGFAEGLTSQFLANDTAGELIKRVSGSNGTAGGGGGGGAGSLLSGINVPRVANGLARGLLTGAGDGVQALGGIGAIINGTTSAPTAAVADTKIDFDDSAGGAAVGFGQGLGTSAVVTLQKLLSRGSSSSSPPGPQRRDLAVFDRRQNSDAPPPPPLNLSQFADPKVISVIAQKGIDVLTCDGVAGAFLILLGLQKSGTVSGGGDLGGNTIDTVKSLIPKGTIRVESQGNAFAIDGTKLADNLGKPGADLTTTLTVNGSPVKTYAAFLVVHIASALIGLYVLWPLILILVSFQNMATRFRVPVRLPGWTAKTSKIVRLFVIAPFLVLILVFGIAAGAASGHFRTAHGILGFITLLFAIASLALSFFAKPAERTPGDPVSTAVKLDAPTWASHASNQVLLALLLPTAITGFADLSSVTLCLTRALVPFELAVSLGTSIVFVFAVGSFMSGLELSMIFMANRKASKKTSAAKEEAGEVSSRTQVEQMAPRLAIPIGLEKNKDQSQVSVQELRPAFI</sequence>
<feature type="transmembrane region" description="Helical" evidence="2">
    <location>
        <begin position="1027"/>
        <end position="1051"/>
    </location>
</feature>
<accession>A0A545VMB5</accession>
<dbReference type="OrthoDB" id="5148443at2759"/>
<evidence type="ECO:0000256" key="2">
    <source>
        <dbReference type="SAM" id="Phobius"/>
    </source>
</evidence>
<feature type="transmembrane region" description="Helical" evidence="2">
    <location>
        <begin position="1057"/>
        <end position="1076"/>
    </location>
</feature>
<dbReference type="EMBL" id="SPUK01000021">
    <property type="protein sequence ID" value="TQV91102.1"/>
    <property type="molecule type" value="Genomic_DNA"/>
</dbReference>
<keyword evidence="3" id="KW-0732">Signal</keyword>
<feature type="compositionally biased region" description="Basic and acidic residues" evidence="1">
    <location>
        <begin position="151"/>
        <end position="167"/>
    </location>
</feature>
<feature type="chain" id="PRO_5022181645" evidence="3">
    <location>
        <begin position="30"/>
        <end position="1223"/>
    </location>
</feature>
<protein>
    <submittedName>
        <fullName evidence="4">Uncharacterized protein</fullName>
    </submittedName>
</protein>
<evidence type="ECO:0000256" key="3">
    <source>
        <dbReference type="SAM" id="SignalP"/>
    </source>
</evidence>
<evidence type="ECO:0000256" key="1">
    <source>
        <dbReference type="SAM" id="MobiDB-lite"/>
    </source>
</evidence>
<name>A0A545VMB5_9HYPO</name>
<evidence type="ECO:0000313" key="4">
    <source>
        <dbReference type="EMBL" id="TQV91102.1"/>
    </source>
</evidence>
<gene>
    <name evidence="4" type="ORF">IF1G_10337</name>
</gene>